<keyword evidence="3" id="KW-1185">Reference proteome</keyword>
<protein>
    <submittedName>
        <fullName evidence="2">Uncharacterized protein</fullName>
    </submittedName>
</protein>
<dbReference type="EMBL" id="BNBO01000056">
    <property type="protein sequence ID" value="GHH82072.1"/>
    <property type="molecule type" value="Genomic_DNA"/>
</dbReference>
<evidence type="ECO:0000313" key="3">
    <source>
        <dbReference type="Proteomes" id="UP000617734"/>
    </source>
</evidence>
<dbReference type="AlphaFoldDB" id="A0A919GC66"/>
<organism evidence="2 3">
    <name type="scientific">Kitasatospora indigofera</name>
    <dbReference type="NCBI Taxonomy" id="67307"/>
    <lineage>
        <taxon>Bacteria</taxon>
        <taxon>Bacillati</taxon>
        <taxon>Actinomycetota</taxon>
        <taxon>Actinomycetes</taxon>
        <taxon>Kitasatosporales</taxon>
        <taxon>Streptomycetaceae</taxon>
        <taxon>Kitasatospora</taxon>
    </lineage>
</organism>
<evidence type="ECO:0000256" key="1">
    <source>
        <dbReference type="SAM" id="MobiDB-lite"/>
    </source>
</evidence>
<comment type="caution">
    <text evidence="2">The sequence shown here is derived from an EMBL/GenBank/DDBJ whole genome shotgun (WGS) entry which is preliminary data.</text>
</comment>
<feature type="region of interest" description="Disordered" evidence="1">
    <location>
        <begin position="60"/>
        <end position="112"/>
    </location>
</feature>
<reference evidence="2" key="2">
    <citation type="submission" date="2020-09" db="EMBL/GenBank/DDBJ databases">
        <authorList>
            <person name="Sun Q."/>
            <person name="Ohkuma M."/>
        </authorList>
    </citation>
    <scope>NUCLEOTIDE SEQUENCE</scope>
    <source>
        <strain evidence="2">JCM 4646</strain>
    </source>
</reference>
<evidence type="ECO:0000313" key="2">
    <source>
        <dbReference type="EMBL" id="GHH82072.1"/>
    </source>
</evidence>
<name>A0A919GC66_9ACTN</name>
<accession>A0A919GC66</accession>
<gene>
    <name evidence="2" type="ORF">GCM10018781_66310</name>
</gene>
<feature type="compositionally biased region" description="Low complexity" evidence="1">
    <location>
        <begin position="63"/>
        <end position="95"/>
    </location>
</feature>
<dbReference type="Proteomes" id="UP000617734">
    <property type="component" value="Unassembled WGS sequence"/>
</dbReference>
<proteinExistence type="predicted"/>
<reference evidence="2" key="1">
    <citation type="journal article" date="2014" name="Int. J. Syst. Evol. Microbiol.">
        <title>Complete genome sequence of Corynebacterium casei LMG S-19264T (=DSM 44701T), isolated from a smear-ripened cheese.</title>
        <authorList>
            <consortium name="US DOE Joint Genome Institute (JGI-PGF)"/>
            <person name="Walter F."/>
            <person name="Albersmeier A."/>
            <person name="Kalinowski J."/>
            <person name="Ruckert C."/>
        </authorList>
    </citation>
    <scope>NUCLEOTIDE SEQUENCE</scope>
    <source>
        <strain evidence="2">JCM 4646</strain>
    </source>
</reference>
<sequence length="112" mass="11199">MARSRDLQTLIDTVEPATGEMLPVPGPVARRAFAVVAAYAHDADDCRLLLQALGLMPQDEEAGGAAAVASGPEGGASSAPASGAGSAATAAGAPASPRPEDAAPVRDRRRRP</sequence>